<name>A0A3B1CG93_9ZZZZ</name>
<gene>
    <name evidence="1" type="ORF">MNBD_NITROSPIRAE03-729</name>
</gene>
<protein>
    <submittedName>
        <fullName evidence="1">Uncharacterized protein</fullName>
    </submittedName>
</protein>
<accession>A0A3B1CG93</accession>
<reference evidence="1" key="1">
    <citation type="submission" date="2018-06" db="EMBL/GenBank/DDBJ databases">
        <authorList>
            <person name="Zhirakovskaya E."/>
        </authorList>
    </citation>
    <scope>NUCLEOTIDE SEQUENCE</scope>
</reference>
<sequence>QKMFLRCESVAPRLFFISTKDINKNRAIYMPWRIFINLSQWMFID</sequence>
<dbReference type="EMBL" id="UOGI01000045">
    <property type="protein sequence ID" value="VAX29249.1"/>
    <property type="molecule type" value="Genomic_DNA"/>
</dbReference>
<organism evidence="1">
    <name type="scientific">hydrothermal vent metagenome</name>
    <dbReference type="NCBI Taxonomy" id="652676"/>
    <lineage>
        <taxon>unclassified sequences</taxon>
        <taxon>metagenomes</taxon>
        <taxon>ecological metagenomes</taxon>
    </lineage>
</organism>
<dbReference type="AlphaFoldDB" id="A0A3B1CG93"/>
<evidence type="ECO:0000313" key="1">
    <source>
        <dbReference type="EMBL" id="VAX29249.1"/>
    </source>
</evidence>
<feature type="non-terminal residue" evidence="1">
    <location>
        <position position="1"/>
    </location>
</feature>
<proteinExistence type="predicted"/>